<accession>A0A9W5W875</accession>
<proteinExistence type="predicted"/>
<dbReference type="InterPro" id="IPR026590">
    <property type="entry name" value="Ssirtuin_cat_dom"/>
</dbReference>
<evidence type="ECO:0000256" key="3">
    <source>
        <dbReference type="ARBA" id="ARBA00023027"/>
    </source>
</evidence>
<comment type="caution">
    <text evidence="6">The sequence shown here is derived from an EMBL/GenBank/DDBJ whole genome shotgun (WGS) entry which is preliminary data.</text>
</comment>
<evidence type="ECO:0000313" key="7">
    <source>
        <dbReference type="Proteomes" id="UP000053750"/>
    </source>
</evidence>
<evidence type="ECO:0000259" key="5">
    <source>
        <dbReference type="PROSITE" id="PS50305"/>
    </source>
</evidence>
<evidence type="ECO:0000256" key="4">
    <source>
        <dbReference type="PROSITE-ProRule" id="PRU00236"/>
    </source>
</evidence>
<keyword evidence="7" id="KW-1185">Reference proteome</keyword>
<comment type="caution">
    <text evidence="4">Lacks conserved residue(s) required for the propagation of feature annotation.</text>
</comment>
<evidence type="ECO:0000256" key="1">
    <source>
        <dbReference type="ARBA" id="ARBA00012928"/>
    </source>
</evidence>
<dbReference type="InterPro" id="IPR029035">
    <property type="entry name" value="DHS-like_NAD/FAD-binding_dom"/>
</dbReference>
<organism evidence="6 7">
    <name type="scientific">Paenibacillus darwinianus</name>
    <dbReference type="NCBI Taxonomy" id="1380763"/>
    <lineage>
        <taxon>Bacteria</taxon>
        <taxon>Bacillati</taxon>
        <taxon>Bacillota</taxon>
        <taxon>Bacilli</taxon>
        <taxon>Bacillales</taxon>
        <taxon>Paenibacillaceae</taxon>
        <taxon>Paenibacillus</taxon>
    </lineage>
</organism>
<dbReference type="RefSeq" id="WP_051587699.1">
    <property type="nucleotide sequence ID" value="NZ_KK082115.1"/>
</dbReference>
<feature type="domain" description="Deacetylase sirtuin-type" evidence="5">
    <location>
        <begin position="1"/>
        <end position="70"/>
    </location>
</feature>
<dbReference type="Proteomes" id="UP000053750">
    <property type="component" value="Unassembled WGS sequence"/>
</dbReference>
<name>A0A9W5W875_9BACL</name>
<dbReference type="EMBL" id="JFHU01000023">
    <property type="protein sequence ID" value="EXX91821.1"/>
    <property type="molecule type" value="Genomic_DNA"/>
</dbReference>
<keyword evidence="3" id="KW-0520">NAD</keyword>
<dbReference type="SUPFAM" id="SSF52467">
    <property type="entry name" value="DHS-like NAD/FAD-binding domain"/>
    <property type="match status" value="1"/>
</dbReference>
<evidence type="ECO:0000256" key="2">
    <source>
        <dbReference type="ARBA" id="ARBA00022679"/>
    </source>
</evidence>
<dbReference type="PROSITE" id="PS50305">
    <property type="entry name" value="SIRTUIN"/>
    <property type="match status" value="1"/>
</dbReference>
<dbReference type="GO" id="GO:0034979">
    <property type="term" value="F:NAD-dependent protein lysine deacetylase activity"/>
    <property type="evidence" value="ECO:0007669"/>
    <property type="project" value="UniProtKB-EC"/>
</dbReference>
<dbReference type="AlphaFoldDB" id="A0A9W5W875"/>
<dbReference type="InterPro" id="IPR003000">
    <property type="entry name" value="Sirtuin"/>
</dbReference>
<dbReference type="GO" id="GO:0070403">
    <property type="term" value="F:NAD+ binding"/>
    <property type="evidence" value="ECO:0007669"/>
    <property type="project" value="InterPro"/>
</dbReference>
<keyword evidence="2" id="KW-0808">Transferase</keyword>
<sequence>MDFGALRKIVGEVLQFADIGGGVPKCGKCGGIVKPDVVLYEEALDGNTLEAAVAYIGEADVLIVGGTSLT</sequence>
<reference evidence="6 7" key="1">
    <citation type="submission" date="2014-02" db="EMBL/GenBank/DDBJ databases">
        <title>Genome sequence of Paenibacillus darwinianus reveals adaptive mechanisms for survival in Antarctic soils.</title>
        <authorList>
            <person name="Dsouza M."/>
            <person name="Taylor M.W."/>
            <person name="Turner S.J."/>
            <person name="Aislabie J."/>
        </authorList>
    </citation>
    <scope>NUCLEOTIDE SEQUENCE [LARGE SCALE GENOMIC DNA]</scope>
    <source>
        <strain evidence="6 7">CE1</strain>
    </source>
</reference>
<evidence type="ECO:0000313" key="6">
    <source>
        <dbReference type="EMBL" id="EXX91821.1"/>
    </source>
</evidence>
<protein>
    <recommendedName>
        <fullName evidence="1">protein acetyllysine N-acetyltransferase</fullName>
        <ecNumber evidence="1">2.3.1.286</ecNumber>
    </recommendedName>
</protein>
<dbReference type="EC" id="2.3.1.286" evidence="1"/>
<dbReference type="Gene3D" id="3.40.50.1220">
    <property type="entry name" value="TPP-binding domain"/>
    <property type="match status" value="1"/>
</dbReference>
<gene>
    <name evidence="6" type="ORF">BG53_08525</name>
</gene>
<dbReference type="Pfam" id="PF02146">
    <property type="entry name" value="SIR2"/>
    <property type="match status" value="1"/>
</dbReference>